<evidence type="ECO:0008006" key="4">
    <source>
        <dbReference type="Google" id="ProtNLM"/>
    </source>
</evidence>
<dbReference type="GeneID" id="63702743"/>
<feature type="chain" id="PRO_5001495862" description="Secreted protein" evidence="1">
    <location>
        <begin position="22"/>
        <end position="100"/>
    </location>
</feature>
<dbReference type="EMBL" id="KK088423">
    <property type="protein sequence ID" value="EYE95161.1"/>
    <property type="molecule type" value="Genomic_DNA"/>
</dbReference>
<dbReference type="RefSeq" id="XP_040638849.1">
    <property type="nucleotide sequence ID" value="XM_040787619.1"/>
</dbReference>
<protein>
    <recommendedName>
        <fullName evidence="4">Secreted protein</fullName>
    </recommendedName>
</protein>
<proteinExistence type="predicted"/>
<dbReference type="AlphaFoldDB" id="A0A017SEG5"/>
<feature type="signal peptide" evidence="1">
    <location>
        <begin position="1"/>
        <end position="21"/>
    </location>
</feature>
<evidence type="ECO:0000313" key="2">
    <source>
        <dbReference type="EMBL" id="EYE95161.1"/>
    </source>
</evidence>
<dbReference type="Proteomes" id="UP000019804">
    <property type="component" value="Unassembled WGS sequence"/>
</dbReference>
<dbReference type="HOGENOM" id="CLU_2305495_0_0_1"/>
<keyword evidence="3" id="KW-1185">Reference proteome</keyword>
<accession>A0A017SEG5</accession>
<evidence type="ECO:0000313" key="3">
    <source>
        <dbReference type="Proteomes" id="UP000019804"/>
    </source>
</evidence>
<evidence type="ECO:0000256" key="1">
    <source>
        <dbReference type="SAM" id="SignalP"/>
    </source>
</evidence>
<reference evidence="3" key="1">
    <citation type="journal article" date="2014" name="Nat. Commun.">
        <title>Genomic adaptations of the halophilic Dead Sea filamentous fungus Eurotium rubrum.</title>
        <authorList>
            <person name="Kis-Papo T."/>
            <person name="Weig A.R."/>
            <person name="Riley R."/>
            <person name="Persoh D."/>
            <person name="Salamov A."/>
            <person name="Sun H."/>
            <person name="Lipzen A."/>
            <person name="Wasser S.P."/>
            <person name="Rambold G."/>
            <person name="Grigoriev I.V."/>
            <person name="Nevo E."/>
        </authorList>
    </citation>
    <scope>NUCLEOTIDE SEQUENCE [LARGE SCALE GENOMIC DNA]</scope>
    <source>
        <strain evidence="3">CBS 135680</strain>
    </source>
</reference>
<name>A0A017SEG5_ASPRC</name>
<sequence>MARADLLLLLRLLIWILFNRCIRWQYKTCFLSVQPYLAVVAFRSTHNVSVVLVNVQVNNFTIFISVLCENWRFSIMMLFISPQGQLAPRPGSSASCGTTP</sequence>
<keyword evidence="1" id="KW-0732">Signal</keyword>
<gene>
    <name evidence="2" type="ORF">EURHEDRAFT_67450</name>
</gene>
<organism evidence="2 3">
    <name type="scientific">Aspergillus ruber (strain CBS 135680)</name>
    <dbReference type="NCBI Taxonomy" id="1388766"/>
    <lineage>
        <taxon>Eukaryota</taxon>
        <taxon>Fungi</taxon>
        <taxon>Dikarya</taxon>
        <taxon>Ascomycota</taxon>
        <taxon>Pezizomycotina</taxon>
        <taxon>Eurotiomycetes</taxon>
        <taxon>Eurotiomycetidae</taxon>
        <taxon>Eurotiales</taxon>
        <taxon>Aspergillaceae</taxon>
        <taxon>Aspergillus</taxon>
        <taxon>Aspergillus subgen. Aspergillus</taxon>
    </lineage>
</organism>